<feature type="domain" description="Treble clef zinc finger" evidence="2">
    <location>
        <begin position="91"/>
        <end position="134"/>
    </location>
</feature>
<dbReference type="Pfam" id="PF14311">
    <property type="entry name" value="DUF4379"/>
    <property type="match status" value="1"/>
</dbReference>
<dbReference type="Proteomes" id="UP000660262">
    <property type="component" value="Unassembled WGS sequence"/>
</dbReference>
<evidence type="ECO:0000313" key="3">
    <source>
        <dbReference type="EMBL" id="GHP02687.1"/>
    </source>
</evidence>
<accession>A0A830HC66</accession>
<protein>
    <recommendedName>
        <fullName evidence="2">Treble clef zinc finger domain-containing protein</fullName>
    </recommendedName>
</protein>
<dbReference type="AlphaFoldDB" id="A0A830HC66"/>
<sequence>MSTSAGSSEEGLWTSCGQRERRDGQTVTRSIRTGGQEVSPETCLYAKNQVVANEMVGVLRGRNMAPQYSAQWRSFANRADDAAEFPERGEEAARRVMPGSGLAALWRCRTDRNHMWVAKINSRLKADFTEKKGCAAMWAVCAPSEGAGTRRLRDAMAEDVKHLAQGQQCASATFNTAQLQEKLDAGFKLKDLHCCHTDDRNGGTCNHACNLRFDTRAANMADKDTTKAAPLRGI</sequence>
<evidence type="ECO:0000313" key="4">
    <source>
        <dbReference type="Proteomes" id="UP000660262"/>
    </source>
</evidence>
<gene>
    <name evidence="3" type="ORF">PPROV_000144200</name>
</gene>
<proteinExistence type="predicted"/>
<dbReference type="EMBL" id="BNJQ01000003">
    <property type="protein sequence ID" value="GHP02687.1"/>
    <property type="molecule type" value="Genomic_DNA"/>
</dbReference>
<feature type="region of interest" description="Disordered" evidence="1">
    <location>
        <begin position="1"/>
        <end position="33"/>
    </location>
</feature>
<evidence type="ECO:0000259" key="2">
    <source>
        <dbReference type="Pfam" id="PF14311"/>
    </source>
</evidence>
<organism evidence="3 4">
    <name type="scientific">Pycnococcus provasolii</name>
    <dbReference type="NCBI Taxonomy" id="41880"/>
    <lineage>
        <taxon>Eukaryota</taxon>
        <taxon>Viridiplantae</taxon>
        <taxon>Chlorophyta</taxon>
        <taxon>Pseudoscourfieldiophyceae</taxon>
        <taxon>Pseudoscourfieldiales</taxon>
        <taxon>Pycnococcaceae</taxon>
        <taxon>Pycnococcus</taxon>
    </lineage>
</organism>
<name>A0A830HC66_9CHLO</name>
<keyword evidence="4" id="KW-1185">Reference proteome</keyword>
<dbReference type="InterPro" id="IPR025487">
    <property type="entry name" value="DUF4379"/>
</dbReference>
<comment type="caution">
    <text evidence="3">The sequence shown here is derived from an EMBL/GenBank/DDBJ whole genome shotgun (WGS) entry which is preliminary data.</text>
</comment>
<evidence type="ECO:0000256" key="1">
    <source>
        <dbReference type="SAM" id="MobiDB-lite"/>
    </source>
</evidence>
<reference evidence="3" key="1">
    <citation type="submission" date="2020-10" db="EMBL/GenBank/DDBJ databases">
        <title>Unveiling of a novel bifunctional photoreceptor, Dualchrome1, isolated from a cosmopolitan green alga.</title>
        <authorList>
            <person name="Suzuki S."/>
            <person name="Kawachi M."/>
        </authorList>
    </citation>
    <scope>NUCLEOTIDE SEQUENCE</scope>
    <source>
        <strain evidence="3">NIES 2893</strain>
    </source>
</reference>